<comment type="caution">
    <text evidence="3">The sequence shown here is derived from an EMBL/GenBank/DDBJ whole genome shotgun (WGS) entry which is preliminary data.</text>
</comment>
<dbReference type="AlphaFoldDB" id="A0A8H4J0N2"/>
<reference evidence="3" key="1">
    <citation type="submission" date="2020-04" db="EMBL/GenBank/DDBJ databases">
        <title>Genome Assembly and Annotation of Botryosphaeria dothidea sdau 11-99, a Latent Pathogen of Apple Fruit Ring Rot in China.</title>
        <authorList>
            <person name="Yu C."/>
            <person name="Diao Y."/>
            <person name="Lu Q."/>
            <person name="Zhao J."/>
            <person name="Cui S."/>
            <person name="Peng C."/>
            <person name="He B."/>
            <person name="Liu H."/>
        </authorList>
    </citation>
    <scope>NUCLEOTIDE SEQUENCE [LARGE SCALE GENOMIC DNA]</scope>
    <source>
        <strain evidence="3">Sdau11-99</strain>
    </source>
</reference>
<organism evidence="3 4">
    <name type="scientific">Botryosphaeria dothidea</name>
    <dbReference type="NCBI Taxonomy" id="55169"/>
    <lineage>
        <taxon>Eukaryota</taxon>
        <taxon>Fungi</taxon>
        <taxon>Dikarya</taxon>
        <taxon>Ascomycota</taxon>
        <taxon>Pezizomycotina</taxon>
        <taxon>Dothideomycetes</taxon>
        <taxon>Dothideomycetes incertae sedis</taxon>
        <taxon>Botryosphaeriales</taxon>
        <taxon>Botryosphaeriaceae</taxon>
        <taxon>Botryosphaeria</taxon>
    </lineage>
</organism>
<feature type="transmembrane region" description="Helical" evidence="2">
    <location>
        <begin position="521"/>
        <end position="540"/>
    </location>
</feature>
<evidence type="ECO:0000313" key="4">
    <source>
        <dbReference type="Proteomes" id="UP000572817"/>
    </source>
</evidence>
<feature type="compositionally biased region" description="Basic and acidic residues" evidence="1">
    <location>
        <begin position="622"/>
        <end position="634"/>
    </location>
</feature>
<evidence type="ECO:0000256" key="2">
    <source>
        <dbReference type="SAM" id="Phobius"/>
    </source>
</evidence>
<dbReference type="OrthoDB" id="3540210at2759"/>
<feature type="transmembrane region" description="Helical" evidence="2">
    <location>
        <begin position="114"/>
        <end position="134"/>
    </location>
</feature>
<keyword evidence="2" id="KW-1133">Transmembrane helix</keyword>
<name>A0A8H4J0N2_9PEZI</name>
<evidence type="ECO:0000313" key="3">
    <source>
        <dbReference type="EMBL" id="KAF4310875.1"/>
    </source>
</evidence>
<keyword evidence="4" id="KW-1185">Reference proteome</keyword>
<keyword evidence="2" id="KW-0812">Transmembrane</keyword>
<feature type="region of interest" description="Disordered" evidence="1">
    <location>
        <begin position="622"/>
        <end position="644"/>
    </location>
</feature>
<dbReference type="EMBL" id="WWBZ02000012">
    <property type="protein sequence ID" value="KAF4310875.1"/>
    <property type="molecule type" value="Genomic_DNA"/>
</dbReference>
<keyword evidence="2" id="KW-0472">Membrane</keyword>
<evidence type="ECO:0008006" key="5">
    <source>
        <dbReference type="Google" id="ProtNLM"/>
    </source>
</evidence>
<dbReference type="Proteomes" id="UP000572817">
    <property type="component" value="Unassembled WGS sequence"/>
</dbReference>
<protein>
    <recommendedName>
        <fullName evidence="5">Cytochrome p450 protein</fullName>
    </recommendedName>
</protein>
<gene>
    <name evidence="3" type="ORF">GTA08_BOTSDO13564</name>
</gene>
<sequence length="663" mass="74838">MSDALSNTRDFYQGNWINWSHGRIFGATITLNRRDAGLLIAFIALFVTLTGTAFWRIACFALHHYFSKEAPRDGLYHQRQAILRNSANGASGLCTLTQLVWAWRNHTSHLYRRLLPVVILTILCLGAFATASIFSSKISTATETEVLVSSARGSSINLTSPDLDLARLSTIYYPYLTQRQKNFANYALQCYTNASNPEECRTYIRKQLPLSVDRNASCPLSGEICKSAFGNIEIDSVFLNSNDDFGMNSPPRERFLYRNFLRCAPLITEGHKQPYNYSTSGGDTLQYMRYYYGDVNLPQDAFNFTYQYQIPSMEALSDSQLTSSSWDYNLHTKSAHYYNGSIRVQNSQFRPIRELDHPDSDILLLFLSANSILFTNGTDDPWYSAHTGDYMTEDPAYSGSFRSRLPDEPASPLACRSQFQVCNPNLPPETRCTPLRSNHDTGVLQEAIWSSERQAAAFKWFSRKAGRFRTTTAQGWTVELATGPSDPRIMEWLQAPVNPDEGLQCKNQKILTTAYVNFNTFGLSLTLALGALIILFSWLLEPIIAFFQRRRQLDTYARLEWATNETLQLQRLAHEELGLGTWHGTAEAVPYTDGGQKLAVLDVADPEHPRLKAPPVPFDEELVVRDEEGRKESDQDGMADSVRLSGKIPGVVTEVRAREDVEI</sequence>
<accession>A0A8H4J0N2</accession>
<proteinExistence type="predicted"/>
<evidence type="ECO:0000256" key="1">
    <source>
        <dbReference type="SAM" id="MobiDB-lite"/>
    </source>
</evidence>
<feature type="transmembrane region" description="Helical" evidence="2">
    <location>
        <begin position="38"/>
        <end position="62"/>
    </location>
</feature>